<sequence>MTSIPTFKLSCLRDIGWGHWDPIGIAGPNGSWPEEAADEYDSYLLQAAAKLWNGQSNADVADYLVEMETEHMGLSAMPGFRERAVTVTEELRSYVEGLRR</sequence>
<reference evidence="1 2" key="1">
    <citation type="submission" date="2019-12" db="EMBL/GenBank/DDBJ databases">
        <title>Genomic-based taxomic classification of the family Erythrobacteraceae.</title>
        <authorList>
            <person name="Xu L."/>
        </authorList>
    </citation>
    <scope>NUCLEOTIDE SEQUENCE [LARGE SCALE GENOMIC DNA]</scope>
    <source>
        <strain evidence="1 2">DSM 16225</strain>
    </source>
</reference>
<name>A0A844XXR1_9SPHN</name>
<evidence type="ECO:0000313" key="2">
    <source>
        <dbReference type="Proteomes" id="UP000444185"/>
    </source>
</evidence>
<evidence type="ECO:0000313" key="1">
    <source>
        <dbReference type="EMBL" id="MXO50129.1"/>
    </source>
</evidence>
<dbReference type="Proteomes" id="UP000444185">
    <property type="component" value="Unassembled WGS sequence"/>
</dbReference>
<dbReference type="EMBL" id="WTYF01000003">
    <property type="protein sequence ID" value="MXO50129.1"/>
    <property type="molecule type" value="Genomic_DNA"/>
</dbReference>
<comment type="caution">
    <text evidence="1">The sequence shown here is derived from an EMBL/GenBank/DDBJ whole genome shotgun (WGS) entry which is preliminary data.</text>
</comment>
<accession>A0A844XXR1</accession>
<organism evidence="1 2">
    <name type="scientific">Qipengyuania gaetbuli</name>
    <dbReference type="NCBI Taxonomy" id="266952"/>
    <lineage>
        <taxon>Bacteria</taxon>
        <taxon>Pseudomonadati</taxon>
        <taxon>Pseudomonadota</taxon>
        <taxon>Alphaproteobacteria</taxon>
        <taxon>Sphingomonadales</taxon>
        <taxon>Erythrobacteraceae</taxon>
        <taxon>Qipengyuania</taxon>
    </lineage>
</organism>
<protein>
    <submittedName>
        <fullName evidence="1">Uncharacterized protein</fullName>
    </submittedName>
</protein>
<proteinExistence type="predicted"/>
<dbReference type="AlphaFoldDB" id="A0A844XXR1"/>
<gene>
    <name evidence="1" type="ORF">GRI42_02275</name>
</gene>
<keyword evidence="2" id="KW-1185">Reference proteome</keyword>